<gene>
    <name evidence="2" type="ORF">A4U43_C04F22730</name>
</gene>
<protein>
    <submittedName>
        <fullName evidence="2">Uncharacterized protein</fullName>
    </submittedName>
</protein>
<dbReference type="Gramene" id="ONK72745">
    <property type="protein sequence ID" value="ONK72745"/>
    <property type="gene ID" value="A4U43_C04F22730"/>
</dbReference>
<name>A0A5P1F307_ASPOF</name>
<dbReference type="AlphaFoldDB" id="A0A5P1F307"/>
<sequence length="158" mass="16371">MSIGCLLSGFGQHQHFLAPPWRPLYPPTSSPLPCFSSRSFSFNSISCKPQQNPSLSLSSSNPNFPNSPSLPNYNSGDNNTNNNGGAAAAETTEEVEVGGGGGLAMTPSSSNPAAGGTIFLSSPFSSSLTSPPCSCPRVMECWRSEEAIGQAVPPAMLC</sequence>
<organism evidence="2 3">
    <name type="scientific">Asparagus officinalis</name>
    <name type="common">Garden asparagus</name>
    <dbReference type="NCBI Taxonomy" id="4686"/>
    <lineage>
        <taxon>Eukaryota</taxon>
        <taxon>Viridiplantae</taxon>
        <taxon>Streptophyta</taxon>
        <taxon>Embryophyta</taxon>
        <taxon>Tracheophyta</taxon>
        <taxon>Spermatophyta</taxon>
        <taxon>Magnoliopsida</taxon>
        <taxon>Liliopsida</taxon>
        <taxon>Asparagales</taxon>
        <taxon>Asparagaceae</taxon>
        <taxon>Asparagoideae</taxon>
        <taxon>Asparagus</taxon>
    </lineage>
</organism>
<feature type="region of interest" description="Disordered" evidence="1">
    <location>
        <begin position="53"/>
        <end position="109"/>
    </location>
</feature>
<evidence type="ECO:0000313" key="3">
    <source>
        <dbReference type="Proteomes" id="UP000243459"/>
    </source>
</evidence>
<reference evidence="3" key="1">
    <citation type="journal article" date="2017" name="Nat. Commun.">
        <title>The asparagus genome sheds light on the origin and evolution of a young Y chromosome.</title>
        <authorList>
            <person name="Harkess A."/>
            <person name="Zhou J."/>
            <person name="Xu C."/>
            <person name="Bowers J.E."/>
            <person name="Van der Hulst R."/>
            <person name="Ayyampalayam S."/>
            <person name="Mercati F."/>
            <person name="Riccardi P."/>
            <person name="McKain M.R."/>
            <person name="Kakrana A."/>
            <person name="Tang H."/>
            <person name="Ray J."/>
            <person name="Groenendijk J."/>
            <person name="Arikit S."/>
            <person name="Mathioni S.M."/>
            <person name="Nakano M."/>
            <person name="Shan H."/>
            <person name="Telgmann-Rauber A."/>
            <person name="Kanno A."/>
            <person name="Yue Z."/>
            <person name="Chen H."/>
            <person name="Li W."/>
            <person name="Chen Y."/>
            <person name="Xu X."/>
            <person name="Zhang Y."/>
            <person name="Luo S."/>
            <person name="Chen H."/>
            <person name="Gao J."/>
            <person name="Mao Z."/>
            <person name="Pires J.C."/>
            <person name="Luo M."/>
            <person name="Kudrna D."/>
            <person name="Wing R.A."/>
            <person name="Meyers B.C."/>
            <person name="Yi K."/>
            <person name="Kong H."/>
            <person name="Lavrijsen P."/>
            <person name="Sunseri F."/>
            <person name="Falavigna A."/>
            <person name="Ye Y."/>
            <person name="Leebens-Mack J.H."/>
            <person name="Chen G."/>
        </authorList>
    </citation>
    <scope>NUCLEOTIDE SEQUENCE [LARGE SCALE GENOMIC DNA]</scope>
    <source>
        <strain evidence="3">cv. DH0086</strain>
    </source>
</reference>
<dbReference type="EMBL" id="CM007384">
    <property type="protein sequence ID" value="ONK72745.1"/>
    <property type="molecule type" value="Genomic_DNA"/>
</dbReference>
<feature type="compositionally biased region" description="Low complexity" evidence="1">
    <location>
        <begin position="53"/>
        <end position="90"/>
    </location>
</feature>
<keyword evidence="3" id="KW-1185">Reference proteome</keyword>
<evidence type="ECO:0000313" key="2">
    <source>
        <dbReference type="EMBL" id="ONK72745.1"/>
    </source>
</evidence>
<accession>A0A5P1F307</accession>
<dbReference type="Proteomes" id="UP000243459">
    <property type="component" value="Chromosome 4"/>
</dbReference>
<proteinExistence type="predicted"/>
<evidence type="ECO:0000256" key="1">
    <source>
        <dbReference type="SAM" id="MobiDB-lite"/>
    </source>
</evidence>